<gene>
    <name evidence="2" type="ORF">S40285_09127</name>
</gene>
<evidence type="ECO:0000256" key="1">
    <source>
        <dbReference type="SAM" id="MobiDB-lite"/>
    </source>
</evidence>
<keyword evidence="3" id="KW-1185">Reference proteome</keyword>
<feature type="non-terminal residue" evidence="2">
    <location>
        <position position="1"/>
    </location>
</feature>
<proteinExistence type="predicted"/>
<name>A0A084QVP4_STAC4</name>
<dbReference type="EMBL" id="KL660033">
    <property type="protein sequence ID" value="KFA68029.1"/>
    <property type="molecule type" value="Genomic_DNA"/>
</dbReference>
<feature type="region of interest" description="Disordered" evidence="1">
    <location>
        <begin position="30"/>
        <end position="50"/>
    </location>
</feature>
<accession>A0A084QVP4</accession>
<reference evidence="2 3" key="1">
    <citation type="journal article" date="2014" name="BMC Genomics">
        <title>Comparative genome sequencing reveals chemotype-specific gene clusters in the toxigenic black mold Stachybotrys.</title>
        <authorList>
            <person name="Semeiks J."/>
            <person name="Borek D."/>
            <person name="Otwinowski Z."/>
            <person name="Grishin N.V."/>
        </authorList>
    </citation>
    <scope>NUCLEOTIDE SEQUENCE [LARGE SCALE GENOMIC DNA]</scope>
    <source>
        <strain evidence="2 3">IBT 40285</strain>
    </source>
</reference>
<dbReference type="OrthoDB" id="5428673at2759"/>
<evidence type="ECO:0000313" key="2">
    <source>
        <dbReference type="EMBL" id="KFA68029.1"/>
    </source>
</evidence>
<dbReference type="InParanoid" id="A0A084QVP4"/>
<sequence>TRRRAPVPRPVALAAGSAAIDEGIDFDITLNNSQPEQDADSTVRPNLKPADKVGAKLEPFDVPYRPFEVLELPETPLKLFQRFLPIWLVQNWANYTNNNSEAPDPESWKPQSRQWSWNPTSVADIYIWITIIHMDLQPDKEEMTIGGPPKAVGTTGCPG</sequence>
<evidence type="ECO:0000313" key="3">
    <source>
        <dbReference type="Proteomes" id="UP000028524"/>
    </source>
</evidence>
<evidence type="ECO:0008006" key="4">
    <source>
        <dbReference type="Google" id="ProtNLM"/>
    </source>
</evidence>
<dbReference type="HOGENOM" id="CLU_1687854_0_0_1"/>
<dbReference type="Proteomes" id="UP000028524">
    <property type="component" value="Unassembled WGS sequence"/>
</dbReference>
<dbReference type="AlphaFoldDB" id="A0A084QVP4"/>
<organism evidence="2 3">
    <name type="scientific">Stachybotrys chlorohalonatus (strain IBT 40285)</name>
    <dbReference type="NCBI Taxonomy" id="1283841"/>
    <lineage>
        <taxon>Eukaryota</taxon>
        <taxon>Fungi</taxon>
        <taxon>Dikarya</taxon>
        <taxon>Ascomycota</taxon>
        <taxon>Pezizomycotina</taxon>
        <taxon>Sordariomycetes</taxon>
        <taxon>Hypocreomycetidae</taxon>
        <taxon>Hypocreales</taxon>
        <taxon>Stachybotryaceae</taxon>
        <taxon>Stachybotrys</taxon>
    </lineage>
</organism>
<protein>
    <recommendedName>
        <fullName evidence="4">PiggyBac transposable element-derived protein domain-containing protein</fullName>
    </recommendedName>
</protein>